<feature type="compositionally biased region" description="Gly residues" evidence="1">
    <location>
        <begin position="178"/>
        <end position="188"/>
    </location>
</feature>
<feature type="compositionally biased region" description="Basic and acidic residues" evidence="1">
    <location>
        <begin position="619"/>
        <end position="631"/>
    </location>
</feature>
<feature type="compositionally biased region" description="Basic and acidic residues" evidence="1">
    <location>
        <begin position="325"/>
        <end position="336"/>
    </location>
</feature>
<feature type="region of interest" description="Disordered" evidence="1">
    <location>
        <begin position="786"/>
        <end position="847"/>
    </location>
</feature>
<feature type="compositionally biased region" description="Acidic residues" evidence="1">
    <location>
        <begin position="835"/>
        <end position="846"/>
    </location>
</feature>
<feature type="compositionally biased region" description="Acidic residues" evidence="1">
    <location>
        <begin position="449"/>
        <end position="458"/>
    </location>
</feature>
<feature type="compositionally biased region" description="Basic and acidic residues" evidence="1">
    <location>
        <begin position="580"/>
        <end position="604"/>
    </location>
</feature>
<feature type="compositionally biased region" description="Basic and acidic residues" evidence="1">
    <location>
        <begin position="545"/>
        <end position="556"/>
    </location>
</feature>
<dbReference type="Proteomes" id="UP001488805">
    <property type="component" value="Unassembled WGS sequence"/>
</dbReference>
<dbReference type="EMBL" id="JBCEZU010000329">
    <property type="protein sequence ID" value="KAK9521266.1"/>
    <property type="molecule type" value="Genomic_DNA"/>
</dbReference>
<evidence type="ECO:0000313" key="3">
    <source>
        <dbReference type="Proteomes" id="UP001488805"/>
    </source>
</evidence>
<feature type="compositionally biased region" description="Polar residues" evidence="1">
    <location>
        <begin position="557"/>
        <end position="578"/>
    </location>
</feature>
<feature type="compositionally biased region" description="Polar residues" evidence="1">
    <location>
        <begin position="605"/>
        <end position="618"/>
    </location>
</feature>
<feature type="compositionally biased region" description="Basic and acidic residues" evidence="1">
    <location>
        <begin position="226"/>
        <end position="260"/>
    </location>
</feature>
<accession>A0AAW1EFN8</accession>
<feature type="compositionally biased region" description="Basic and acidic residues" evidence="1">
    <location>
        <begin position="809"/>
        <end position="826"/>
    </location>
</feature>
<feature type="region of interest" description="Disordered" evidence="1">
    <location>
        <begin position="545"/>
        <end position="680"/>
    </location>
</feature>
<gene>
    <name evidence="2" type="ORF">VZT92_021086</name>
</gene>
<feature type="region of interest" description="Disordered" evidence="1">
    <location>
        <begin position="71"/>
        <end position="95"/>
    </location>
</feature>
<feature type="compositionally biased region" description="Polar residues" evidence="1">
    <location>
        <begin position="888"/>
        <end position="912"/>
    </location>
</feature>
<feature type="region of interest" description="Disordered" evidence="1">
    <location>
        <begin position="1023"/>
        <end position="1065"/>
    </location>
</feature>
<name>A0AAW1EFN8_ZOAVI</name>
<feature type="compositionally biased region" description="Basic and acidic residues" evidence="1">
    <location>
        <begin position="360"/>
        <end position="404"/>
    </location>
</feature>
<feature type="region of interest" description="Disordered" evidence="1">
    <location>
        <begin position="887"/>
        <end position="921"/>
    </location>
</feature>
<organism evidence="2 3">
    <name type="scientific">Zoarces viviparus</name>
    <name type="common">Viviparous eelpout</name>
    <name type="synonym">Blennius viviparus</name>
    <dbReference type="NCBI Taxonomy" id="48416"/>
    <lineage>
        <taxon>Eukaryota</taxon>
        <taxon>Metazoa</taxon>
        <taxon>Chordata</taxon>
        <taxon>Craniata</taxon>
        <taxon>Vertebrata</taxon>
        <taxon>Euteleostomi</taxon>
        <taxon>Actinopterygii</taxon>
        <taxon>Neopterygii</taxon>
        <taxon>Teleostei</taxon>
        <taxon>Neoteleostei</taxon>
        <taxon>Acanthomorphata</taxon>
        <taxon>Eupercaria</taxon>
        <taxon>Perciformes</taxon>
        <taxon>Cottioidei</taxon>
        <taxon>Zoarcales</taxon>
        <taxon>Zoarcidae</taxon>
        <taxon>Zoarcinae</taxon>
        <taxon>Zoarces</taxon>
    </lineage>
</organism>
<feature type="region of interest" description="Disordered" evidence="1">
    <location>
        <begin position="444"/>
        <end position="463"/>
    </location>
</feature>
<keyword evidence="3" id="KW-1185">Reference proteome</keyword>
<evidence type="ECO:0000256" key="1">
    <source>
        <dbReference type="SAM" id="MobiDB-lite"/>
    </source>
</evidence>
<sequence length="1065" mass="116580">MRPTTSSMLQQNNNNNYPCLNVSGSTREMLQKCSRASLPFPSRMELGLGDLPLIRGLRAWALCSKNRRKAGGLLGGGQAPTPPPAGRGGSTSCPRPADVYLSGEWGRMGYGLPLGLDARQAGIGSLVTVATLKTSEGSGKTQTQCLFLRTEKGSCLYSTAKPSSGVTTGAASSVVGGWLRGKTGGGGRDISAGKRDNGSTPQAHTGVNRVRVRSGRRWRKSGNAAAREKTDSNRERQESSREDPAGEINLEERQEERDKGGLAGKQSPRREKEEACRSPRCCHSAAPETCAQCGKRAQRRESQDERDGGESPRRGASNRLNGEVKGMRKEKQKNEKEEEEGGICGLESSNSFLAETNPDLEAKNFHPESHSSCDVKEIREAESNEEPRTQTSQGKDDYSEREQDTNSEVMKMHTVNNDLVHSHSRQVIDDISFPYHVEAEQKSVKEMESVDLEDEEGSIDQTPSEFSVVSVRYEDISVSACPASISTAVAPEPSAPVESSTCNTDHVICGVQREQENSREDHLEGCQQRVADPGITGKEELVLSRFEQQEPNRLADENNTVNESTSRKAQSFFQNVVKHSQPEEREASSPLRHGDPSISEKDTRTVTGNVSNYSTTELNRAERRDELLWENREEESQEENVEGRVNPEEGDQAGAIWRREGTCNKLDNSGGKGDDDVERLTADDTNDSTIRDIYDKEATRNFALKDSWRSVVMNVDECRGRKKEVGDTCGQTSITHVEANGKESANVTNVACADPSTTLAPSLANPAPSSPPHGSMATGLPCLEAVEEEEEEKEGFRVPAGDGKGGQEGNRRFGRQLEEQSEEERGSTVATEEGRNEEEEKEEDEFGVFMQAEGEPAWSEGYTVSASVPCGSRESVALGNHAIAGESTPWTPGWTDSSFHQSENPWTAFSQDSSDEGRDVMGQWWPTSAVEGSRDSLSSNQNLESVFAEAFPSLPPSSSSDPCDLHTVPTLARLLRGRASHGQGLLDGFHDLNKMICQRYKRANGVSRDLLLRTLHLEPQYAESRPAPLTANRRLSPGLPSANRHGQNAAAKRRLSYDYNRNVTE</sequence>
<proteinExistence type="predicted"/>
<reference evidence="2 3" key="1">
    <citation type="journal article" date="2024" name="Genome Biol. Evol.">
        <title>Chromosome-level genome assembly of the viviparous eelpout Zoarces viviparus.</title>
        <authorList>
            <person name="Fuhrmann N."/>
            <person name="Brasseur M.V."/>
            <person name="Bakowski C.E."/>
            <person name="Podsiadlowski L."/>
            <person name="Prost S."/>
            <person name="Krehenwinkel H."/>
            <person name="Mayer C."/>
        </authorList>
    </citation>
    <scope>NUCLEOTIDE SEQUENCE [LARGE SCALE GENOMIC DNA]</scope>
    <source>
        <strain evidence="2">NO-MEL_2022_Ind0_liver</strain>
    </source>
</reference>
<evidence type="ECO:0000313" key="2">
    <source>
        <dbReference type="EMBL" id="KAK9521266.1"/>
    </source>
</evidence>
<comment type="caution">
    <text evidence="2">The sequence shown here is derived from an EMBL/GenBank/DDBJ whole genome shotgun (WGS) entry which is preliminary data.</text>
</comment>
<feature type="compositionally biased region" description="Basic and acidic residues" evidence="1">
    <location>
        <begin position="299"/>
        <end position="313"/>
    </location>
</feature>
<feature type="region of interest" description="Disordered" evidence="1">
    <location>
        <begin position="176"/>
        <end position="407"/>
    </location>
</feature>
<dbReference type="AlphaFoldDB" id="A0AAW1EFN8"/>
<feature type="compositionally biased region" description="Basic and acidic residues" evidence="1">
    <location>
        <begin position="268"/>
        <end position="277"/>
    </location>
</feature>
<protein>
    <submittedName>
        <fullName evidence="2">Uncharacterized protein</fullName>
    </submittedName>
</protein>
<feature type="compositionally biased region" description="Basic residues" evidence="1">
    <location>
        <begin position="210"/>
        <end position="220"/>
    </location>
</feature>